<dbReference type="NCBIfam" id="TIGR01509">
    <property type="entry name" value="HAD-SF-IA-v3"/>
    <property type="match status" value="1"/>
</dbReference>
<evidence type="ECO:0008006" key="3">
    <source>
        <dbReference type="Google" id="ProtNLM"/>
    </source>
</evidence>
<dbReference type="SFLD" id="SFLDG01129">
    <property type="entry name" value="C1.5:_HAD__Beta-PGM__Phosphata"/>
    <property type="match status" value="1"/>
</dbReference>
<evidence type="ECO:0000313" key="2">
    <source>
        <dbReference type="Proteomes" id="UP000229278"/>
    </source>
</evidence>
<dbReference type="EMBL" id="PDTV01000004">
    <property type="protein sequence ID" value="PIE83531.1"/>
    <property type="molecule type" value="Genomic_DNA"/>
</dbReference>
<evidence type="ECO:0000313" key="1">
    <source>
        <dbReference type="EMBL" id="PIE83531.1"/>
    </source>
</evidence>
<dbReference type="Gene3D" id="1.10.150.240">
    <property type="entry name" value="Putative phosphatase, domain 2"/>
    <property type="match status" value="1"/>
</dbReference>
<dbReference type="SFLD" id="SFLDS00003">
    <property type="entry name" value="Haloacid_Dehalogenase"/>
    <property type="match status" value="1"/>
</dbReference>
<dbReference type="InterPro" id="IPR023214">
    <property type="entry name" value="HAD_sf"/>
</dbReference>
<reference evidence="1 2" key="1">
    <citation type="submission" date="2017-10" db="EMBL/GenBank/DDBJ databases">
        <title>Novel microbial diversity and functional potential in the marine mammal oral microbiome.</title>
        <authorList>
            <person name="Dudek N.K."/>
            <person name="Sun C.L."/>
            <person name="Burstein D."/>
            <person name="Kantor R.S."/>
            <person name="Aliaga Goltsman D.S."/>
            <person name="Bik E.M."/>
            <person name="Thomas B.C."/>
            <person name="Banfield J.F."/>
            <person name="Relman D.A."/>
        </authorList>
    </citation>
    <scope>NUCLEOTIDE SEQUENCE [LARGE SCALE GENOMIC DNA]</scope>
    <source>
        <strain evidence="1">DOLJORAL78_50_517</strain>
    </source>
</reference>
<dbReference type="PANTHER" id="PTHR43481:SF4">
    <property type="entry name" value="GLYCEROL-1-PHOSPHATE PHOSPHOHYDROLASE 1-RELATED"/>
    <property type="match status" value="1"/>
</dbReference>
<dbReference type="InterPro" id="IPR036412">
    <property type="entry name" value="HAD-like_sf"/>
</dbReference>
<dbReference type="PANTHER" id="PTHR43481">
    <property type="entry name" value="FRUCTOSE-1-PHOSPHATE PHOSPHATASE"/>
    <property type="match status" value="1"/>
</dbReference>
<protein>
    <recommendedName>
        <fullName evidence="3">Haloacid dehalogenase</fullName>
    </recommendedName>
</protein>
<dbReference type="Proteomes" id="UP000229278">
    <property type="component" value="Unassembled WGS sequence"/>
</dbReference>
<organism evidence="1 2">
    <name type="scientific">Candidatus Contendibacter odensensis</name>
    <dbReference type="NCBI Taxonomy" id="1400860"/>
    <lineage>
        <taxon>Bacteria</taxon>
        <taxon>Pseudomonadati</taxon>
        <taxon>Pseudomonadota</taxon>
        <taxon>Gammaproteobacteria</taxon>
        <taxon>Candidatus Competibacteraceae</taxon>
        <taxon>Candidatus Contendibacter</taxon>
    </lineage>
</organism>
<gene>
    <name evidence="1" type="ORF">CSA09_01385</name>
</gene>
<dbReference type="GO" id="GO:0050308">
    <property type="term" value="F:sugar-phosphatase activity"/>
    <property type="evidence" value="ECO:0007669"/>
    <property type="project" value="TreeGrafter"/>
</dbReference>
<sequence>MNNPAETIPKLIVPDGIQGLIFDCDGTLADTLPLHYAAWQEAFAAVNQQCPVEFLLEHNGKPTDLIVDLYNKKFGTTIDTQQLTIDKERRTYAQLHRAQPIEAVIVLVRRYHGRLPMAVVSGSNRDNVERTLHAIGVFDLFTTILTADDGLPPKPAPDLFLEAAQRLGVKPQYCQVFEDADAGLEAARCAGMLPTDVRPAISDLARQVKGSAYS</sequence>
<name>A0A2G6PG32_9GAMM</name>
<dbReference type="InterPro" id="IPR051806">
    <property type="entry name" value="HAD-like_SPP"/>
</dbReference>
<dbReference type="Pfam" id="PF00702">
    <property type="entry name" value="Hydrolase"/>
    <property type="match status" value="1"/>
</dbReference>
<accession>A0A2G6PG32</accession>
<dbReference type="InterPro" id="IPR023198">
    <property type="entry name" value="PGP-like_dom2"/>
</dbReference>
<dbReference type="AlphaFoldDB" id="A0A2G6PG32"/>
<dbReference type="CDD" id="cd07505">
    <property type="entry name" value="HAD_BPGM-like"/>
    <property type="match status" value="1"/>
</dbReference>
<dbReference type="SUPFAM" id="SSF56784">
    <property type="entry name" value="HAD-like"/>
    <property type="match status" value="1"/>
</dbReference>
<proteinExistence type="predicted"/>
<dbReference type="Gene3D" id="3.40.50.1000">
    <property type="entry name" value="HAD superfamily/HAD-like"/>
    <property type="match status" value="1"/>
</dbReference>
<dbReference type="InterPro" id="IPR006439">
    <property type="entry name" value="HAD-SF_hydro_IA"/>
</dbReference>
<comment type="caution">
    <text evidence="1">The sequence shown here is derived from an EMBL/GenBank/DDBJ whole genome shotgun (WGS) entry which is preliminary data.</text>
</comment>